<evidence type="ECO:0000256" key="5">
    <source>
        <dbReference type="ARBA" id="ARBA00022723"/>
    </source>
</evidence>
<dbReference type="Pfam" id="PF00557">
    <property type="entry name" value="Peptidase_M24"/>
    <property type="match status" value="1"/>
</dbReference>
<feature type="region of interest" description="Disordered" evidence="9">
    <location>
        <begin position="1"/>
        <end position="47"/>
    </location>
</feature>
<dbReference type="STRING" id="465820.NS263_05205"/>
<evidence type="ECO:0000259" key="10">
    <source>
        <dbReference type="SMART" id="SM01011"/>
    </source>
</evidence>
<dbReference type="Gene3D" id="3.40.350.10">
    <property type="entry name" value="Creatinase/prolidase N-terminal domain"/>
    <property type="match status" value="1"/>
</dbReference>
<proteinExistence type="inferred from homology"/>
<dbReference type="PANTHER" id="PTHR43226">
    <property type="entry name" value="XAA-PRO AMINOPEPTIDASE 3"/>
    <property type="match status" value="1"/>
</dbReference>
<evidence type="ECO:0000313" key="11">
    <source>
        <dbReference type="EMBL" id="KTR52682.1"/>
    </source>
</evidence>
<dbReference type="InterPro" id="IPR029149">
    <property type="entry name" value="Creatin/AminoP/Spt16_N"/>
</dbReference>
<organism evidence="11 12">
    <name type="scientific">Curtobacterium oceanosedimentum</name>
    <dbReference type="NCBI Taxonomy" id="465820"/>
    <lineage>
        <taxon>Bacteria</taxon>
        <taxon>Bacillati</taxon>
        <taxon>Actinomycetota</taxon>
        <taxon>Actinomycetes</taxon>
        <taxon>Micrococcales</taxon>
        <taxon>Microbacteriaceae</taxon>
        <taxon>Curtobacterium</taxon>
    </lineage>
</organism>
<evidence type="ECO:0000256" key="2">
    <source>
        <dbReference type="ARBA" id="ARBA00001936"/>
    </source>
</evidence>
<keyword evidence="11" id="KW-0031">Aminopeptidase</keyword>
<comment type="catalytic activity">
    <reaction evidence="1">
        <text>Release of any N-terminal amino acid, including proline, that is linked to proline, even from a dipeptide or tripeptide.</text>
        <dbReference type="EC" id="3.4.11.9"/>
    </reaction>
</comment>
<keyword evidence="7" id="KW-0464">Manganese</keyword>
<dbReference type="SUPFAM" id="SSF55920">
    <property type="entry name" value="Creatinase/aminopeptidase"/>
    <property type="match status" value="1"/>
</dbReference>
<gene>
    <name evidence="11" type="ORF">NS359_05540</name>
</gene>
<evidence type="ECO:0000256" key="1">
    <source>
        <dbReference type="ARBA" id="ARBA00001424"/>
    </source>
</evidence>
<dbReference type="Pfam" id="PF05195">
    <property type="entry name" value="AMP_N"/>
    <property type="match status" value="1"/>
</dbReference>
<evidence type="ECO:0000256" key="9">
    <source>
        <dbReference type="SAM" id="MobiDB-lite"/>
    </source>
</evidence>
<dbReference type="EMBL" id="LDRC01000025">
    <property type="protein sequence ID" value="KTR52682.1"/>
    <property type="molecule type" value="Genomic_DNA"/>
</dbReference>
<dbReference type="InterPro" id="IPR007865">
    <property type="entry name" value="Aminopep_P_N"/>
</dbReference>
<comment type="caution">
    <text evidence="11">The sequence shown here is derived from an EMBL/GenBank/DDBJ whole genome shotgun (WGS) entry which is preliminary data.</text>
</comment>
<dbReference type="InterPro" id="IPR001131">
    <property type="entry name" value="Peptidase_M24B_aminopep-P_CS"/>
</dbReference>
<comment type="cofactor">
    <cofactor evidence="2">
        <name>Mn(2+)</name>
        <dbReference type="ChEBI" id="CHEBI:29035"/>
    </cofactor>
</comment>
<evidence type="ECO:0000313" key="12">
    <source>
        <dbReference type="Proteomes" id="UP000072763"/>
    </source>
</evidence>
<accession>A0A147DS27</accession>
<dbReference type="SUPFAM" id="SSF53092">
    <property type="entry name" value="Creatinase/prolidase N-terminal domain"/>
    <property type="match status" value="1"/>
</dbReference>
<name>A0A147DS27_9MICO</name>
<dbReference type="GO" id="GO:0030145">
    <property type="term" value="F:manganese ion binding"/>
    <property type="evidence" value="ECO:0007669"/>
    <property type="project" value="InterPro"/>
</dbReference>
<feature type="domain" description="Aminopeptidase P N-terminal" evidence="10">
    <location>
        <begin position="44"/>
        <end position="195"/>
    </location>
</feature>
<dbReference type="CDD" id="cd01087">
    <property type="entry name" value="Prolidase"/>
    <property type="match status" value="1"/>
</dbReference>
<evidence type="ECO:0000256" key="4">
    <source>
        <dbReference type="ARBA" id="ARBA00012574"/>
    </source>
</evidence>
<dbReference type="GO" id="GO:0006508">
    <property type="term" value="P:proteolysis"/>
    <property type="evidence" value="ECO:0007669"/>
    <property type="project" value="TreeGrafter"/>
</dbReference>
<evidence type="ECO:0000256" key="6">
    <source>
        <dbReference type="ARBA" id="ARBA00022801"/>
    </source>
</evidence>
<keyword evidence="11" id="KW-0645">Protease</keyword>
<dbReference type="InterPro" id="IPR052433">
    <property type="entry name" value="X-Pro_dipept-like"/>
</dbReference>
<keyword evidence="6" id="KW-0378">Hydrolase</keyword>
<feature type="compositionally biased region" description="Basic and acidic residues" evidence="9">
    <location>
        <begin position="24"/>
        <end position="47"/>
    </location>
</feature>
<sequence>MGDMADTTPRATSNRSTTPGSSTFKDHIASQWADRARPTPEPREQSAFAAERRARISELHPGRTIVVPAGQAKVRSNDCDYPFRPHSTFAHLTGWGTDTVVGSVLVMTPNGSGHDATLYFRATAGRDSEEFYANPEIGEFWVGPRPSLDEVAADLGLATADLGAFAEIADGLDASVLLVRDADTELTRAIDTRLGTTVGGAEAATDSPATDDLLSRDLSELRLVKDAYEVNELRKAVEATKSGFDDVIADFDAVLAHPRGERIVEGTFNRRARADGNTVGYDTIAASGHHACILHWTRNDGAVQPGDLILIDAGVEVDSFYTADITRTLPVSGTFTDVQRMVYEAVLEAADAAFAIVQPGITFREVHATAMEVIARKTAEWGFLPGTAEESLQPDNQFHRRYMVHGTSHHLGLDVHDCAKARREMYIDGVVQPGMVFTIEPGLYFQQDDLTVPEEFRGIGVRIEDDILVTEDGAENLSVGIPRTPSEVEGWIARTGR</sequence>
<dbReference type="PANTHER" id="PTHR43226:SF4">
    <property type="entry name" value="XAA-PRO AMINOPEPTIDASE 3"/>
    <property type="match status" value="1"/>
</dbReference>
<dbReference type="GO" id="GO:0005829">
    <property type="term" value="C:cytosol"/>
    <property type="evidence" value="ECO:0007669"/>
    <property type="project" value="TreeGrafter"/>
</dbReference>
<feature type="compositionally biased region" description="Polar residues" evidence="9">
    <location>
        <begin position="9"/>
        <end position="23"/>
    </location>
</feature>
<dbReference type="EC" id="3.4.11.9" evidence="4"/>
<reference evidence="11 12" key="1">
    <citation type="journal article" date="2016" name="Front. Microbiol.">
        <title>Genomic Resource of Rice Seed Associated Bacteria.</title>
        <authorList>
            <person name="Midha S."/>
            <person name="Bansal K."/>
            <person name="Sharma S."/>
            <person name="Kumar N."/>
            <person name="Patil P.P."/>
            <person name="Chaudhry V."/>
            <person name="Patil P.B."/>
        </authorList>
    </citation>
    <scope>NUCLEOTIDE SEQUENCE [LARGE SCALE GENOMIC DNA]</scope>
    <source>
        <strain evidence="11 12">NS359</strain>
    </source>
</reference>
<dbReference type="AlphaFoldDB" id="A0A147DS27"/>
<protein>
    <recommendedName>
        <fullName evidence="4">Xaa-Pro aminopeptidase</fullName>
        <ecNumber evidence="4">3.4.11.9</ecNumber>
    </recommendedName>
</protein>
<dbReference type="InterPro" id="IPR036005">
    <property type="entry name" value="Creatinase/aminopeptidase-like"/>
</dbReference>
<dbReference type="Gene3D" id="3.90.230.10">
    <property type="entry name" value="Creatinase/methionine aminopeptidase superfamily"/>
    <property type="match status" value="1"/>
</dbReference>
<keyword evidence="5 8" id="KW-0479">Metal-binding</keyword>
<dbReference type="GO" id="GO:0070006">
    <property type="term" value="F:metalloaminopeptidase activity"/>
    <property type="evidence" value="ECO:0007669"/>
    <property type="project" value="InterPro"/>
</dbReference>
<dbReference type="Proteomes" id="UP000072763">
    <property type="component" value="Unassembled WGS sequence"/>
</dbReference>
<evidence type="ECO:0000256" key="7">
    <source>
        <dbReference type="ARBA" id="ARBA00023211"/>
    </source>
</evidence>
<dbReference type="SMART" id="SM01011">
    <property type="entry name" value="AMP_N"/>
    <property type="match status" value="1"/>
</dbReference>
<evidence type="ECO:0000256" key="8">
    <source>
        <dbReference type="RuleBase" id="RU000590"/>
    </source>
</evidence>
<evidence type="ECO:0000256" key="3">
    <source>
        <dbReference type="ARBA" id="ARBA00008766"/>
    </source>
</evidence>
<dbReference type="InterPro" id="IPR000994">
    <property type="entry name" value="Pept_M24"/>
</dbReference>
<dbReference type="PROSITE" id="PS00491">
    <property type="entry name" value="PROLINE_PEPTIDASE"/>
    <property type="match status" value="1"/>
</dbReference>
<comment type="similarity">
    <text evidence="3 8">Belongs to the peptidase M24B family.</text>
</comment>
<dbReference type="PATRIC" id="fig|465820.4.peg.1160"/>